<dbReference type="EMBL" id="WUBR01000002">
    <property type="protein sequence ID" value="MWV28271.1"/>
    <property type="molecule type" value="Genomic_DNA"/>
</dbReference>
<evidence type="ECO:0000256" key="2">
    <source>
        <dbReference type="SAM" id="Phobius"/>
    </source>
</evidence>
<feature type="transmembrane region" description="Helical" evidence="2">
    <location>
        <begin position="70"/>
        <end position="92"/>
    </location>
</feature>
<dbReference type="Proteomes" id="UP000461409">
    <property type="component" value="Unassembled WGS sequence"/>
</dbReference>
<feature type="transmembrane region" description="Helical" evidence="2">
    <location>
        <begin position="37"/>
        <end position="58"/>
    </location>
</feature>
<evidence type="ECO:0000313" key="4">
    <source>
        <dbReference type="Proteomes" id="UP000461409"/>
    </source>
</evidence>
<comment type="caution">
    <text evidence="3">The sequence shown here is derived from an EMBL/GenBank/DDBJ whole genome shotgun (WGS) entry which is preliminary data.</text>
</comment>
<feature type="region of interest" description="Disordered" evidence="1">
    <location>
        <begin position="100"/>
        <end position="121"/>
    </location>
</feature>
<proteinExistence type="predicted"/>
<accession>A0A844XCM2</accession>
<gene>
    <name evidence="3" type="ORF">GRF63_10170</name>
</gene>
<feature type="compositionally biased region" description="Basic and acidic residues" evidence="1">
    <location>
        <begin position="100"/>
        <end position="109"/>
    </location>
</feature>
<keyword evidence="2" id="KW-0812">Transmembrane</keyword>
<keyword evidence="2" id="KW-1133">Transmembrane helix</keyword>
<protein>
    <submittedName>
        <fullName evidence="3">Uncharacterized protein</fullName>
    </submittedName>
</protein>
<evidence type="ECO:0000256" key="1">
    <source>
        <dbReference type="SAM" id="MobiDB-lite"/>
    </source>
</evidence>
<keyword evidence="2" id="KW-0472">Membrane</keyword>
<feature type="transmembrane region" description="Helical" evidence="2">
    <location>
        <begin position="6"/>
        <end position="28"/>
    </location>
</feature>
<evidence type="ECO:0000313" key="3">
    <source>
        <dbReference type="EMBL" id="MWV28271.1"/>
    </source>
</evidence>
<reference evidence="3 4" key="2">
    <citation type="submission" date="2020-02" db="EMBL/GenBank/DDBJ databases">
        <title>Erythrobacter dongmakensis sp. nov., isolated from a tidal mudflat.</title>
        <authorList>
            <person name="Kim I.S."/>
        </authorList>
    </citation>
    <scope>NUCLEOTIDE SEQUENCE [LARGE SCALE GENOMIC DNA]</scope>
    <source>
        <strain evidence="3 4">GH3-10</strain>
    </source>
</reference>
<reference evidence="3 4" key="1">
    <citation type="submission" date="2019-12" db="EMBL/GenBank/DDBJ databases">
        <authorList>
            <person name="Lee S.D."/>
        </authorList>
    </citation>
    <scope>NUCLEOTIDE SEQUENCE [LARGE SCALE GENOMIC DNA]</scope>
    <source>
        <strain evidence="3 4">GH3-10</strain>
    </source>
</reference>
<name>A0A844XCM2_9SPHN</name>
<dbReference type="AlphaFoldDB" id="A0A844XCM2"/>
<sequence length="121" mass="13163">MWVLWVSLTIAMIAAMSAGLALGMHLLFPRMAERARILWASGLAAFLPMSLAFGGFFLEADVSGDDFWLSTLALVLLSFLILSVCCLPPAYLATTRLARGRDEDTDKAPTLDTQEPDLIEG</sequence>
<keyword evidence="4" id="KW-1185">Reference proteome</keyword>
<organism evidence="3 4">
    <name type="scientific">Aurantiacibacter rhizosphaerae</name>
    <dbReference type="NCBI Taxonomy" id="2691582"/>
    <lineage>
        <taxon>Bacteria</taxon>
        <taxon>Pseudomonadati</taxon>
        <taxon>Pseudomonadota</taxon>
        <taxon>Alphaproteobacteria</taxon>
        <taxon>Sphingomonadales</taxon>
        <taxon>Erythrobacteraceae</taxon>
        <taxon>Aurantiacibacter</taxon>
    </lineage>
</organism>
<dbReference type="RefSeq" id="WP_160485883.1">
    <property type="nucleotide sequence ID" value="NZ_WUBR01000002.1"/>
</dbReference>